<feature type="coiled-coil region" evidence="1">
    <location>
        <begin position="91"/>
        <end position="118"/>
    </location>
</feature>
<feature type="compositionally biased region" description="Acidic residues" evidence="2">
    <location>
        <begin position="139"/>
        <end position="149"/>
    </location>
</feature>
<name>A0A4S4MYI3_9APHY</name>
<gene>
    <name evidence="3" type="ORF">EUX98_g3472</name>
</gene>
<dbReference type="OrthoDB" id="756370at2759"/>
<organism evidence="3 4">
    <name type="scientific">Antrodiella citrinella</name>
    <dbReference type="NCBI Taxonomy" id="2447956"/>
    <lineage>
        <taxon>Eukaryota</taxon>
        <taxon>Fungi</taxon>
        <taxon>Dikarya</taxon>
        <taxon>Basidiomycota</taxon>
        <taxon>Agaricomycotina</taxon>
        <taxon>Agaricomycetes</taxon>
        <taxon>Polyporales</taxon>
        <taxon>Steccherinaceae</taxon>
        <taxon>Antrodiella</taxon>
    </lineage>
</organism>
<evidence type="ECO:0000313" key="3">
    <source>
        <dbReference type="EMBL" id="THH30707.1"/>
    </source>
</evidence>
<feature type="region of interest" description="Disordered" evidence="2">
    <location>
        <begin position="129"/>
        <end position="159"/>
    </location>
</feature>
<evidence type="ECO:0000256" key="2">
    <source>
        <dbReference type="SAM" id="MobiDB-lite"/>
    </source>
</evidence>
<dbReference type="EMBL" id="SGPM01000070">
    <property type="protein sequence ID" value="THH30707.1"/>
    <property type="molecule type" value="Genomic_DNA"/>
</dbReference>
<reference evidence="3 4" key="1">
    <citation type="submission" date="2019-02" db="EMBL/GenBank/DDBJ databases">
        <title>Genome sequencing of the rare red list fungi Antrodiella citrinella (Flaviporus citrinellus).</title>
        <authorList>
            <person name="Buettner E."/>
            <person name="Kellner H."/>
        </authorList>
    </citation>
    <scope>NUCLEOTIDE SEQUENCE [LARGE SCALE GENOMIC DNA]</scope>
    <source>
        <strain evidence="3 4">DSM 108506</strain>
    </source>
</reference>
<proteinExistence type="predicted"/>
<dbReference type="AlphaFoldDB" id="A0A4S4MYI3"/>
<sequence>MLKPPDLIGHVSLSLSPGGSAEAKEGLPQIPVASFQRMQDPKVREAHEVALKLPAQPSRPTDVFFSYSADELARDHAVFIRSADPTSQDSGVSLQVRVNELESEVTKLRQQLGKAKTINDTMWDAMVQKLGVKTREQENSEDGDGDDGENESRRKRGRS</sequence>
<accession>A0A4S4MYI3</accession>
<evidence type="ECO:0000313" key="4">
    <source>
        <dbReference type="Proteomes" id="UP000308730"/>
    </source>
</evidence>
<dbReference type="Proteomes" id="UP000308730">
    <property type="component" value="Unassembled WGS sequence"/>
</dbReference>
<evidence type="ECO:0000256" key="1">
    <source>
        <dbReference type="SAM" id="Coils"/>
    </source>
</evidence>
<keyword evidence="4" id="KW-1185">Reference proteome</keyword>
<comment type="caution">
    <text evidence="3">The sequence shown here is derived from an EMBL/GenBank/DDBJ whole genome shotgun (WGS) entry which is preliminary data.</text>
</comment>
<keyword evidence="1" id="KW-0175">Coiled coil</keyword>
<protein>
    <submittedName>
        <fullName evidence="3">Uncharacterized protein</fullName>
    </submittedName>
</protein>
<feature type="region of interest" description="Disordered" evidence="2">
    <location>
        <begin position="1"/>
        <end position="25"/>
    </location>
</feature>